<dbReference type="EMBL" id="CP060394">
    <property type="protein sequence ID" value="QNI34830.1"/>
    <property type="molecule type" value="Genomic_DNA"/>
</dbReference>
<feature type="transmembrane region" description="Helical" evidence="1">
    <location>
        <begin position="33"/>
        <end position="57"/>
    </location>
</feature>
<dbReference type="Proteomes" id="UP000515312">
    <property type="component" value="Chromosome"/>
</dbReference>
<proteinExistence type="predicted"/>
<dbReference type="AlphaFoldDB" id="A0A7G8BQL0"/>
<organism evidence="2 3">
    <name type="scientific">Alloacidobacterium dinghuense</name>
    <dbReference type="NCBI Taxonomy" id="2763107"/>
    <lineage>
        <taxon>Bacteria</taxon>
        <taxon>Pseudomonadati</taxon>
        <taxon>Acidobacteriota</taxon>
        <taxon>Terriglobia</taxon>
        <taxon>Terriglobales</taxon>
        <taxon>Acidobacteriaceae</taxon>
        <taxon>Alloacidobacterium</taxon>
    </lineage>
</organism>
<keyword evidence="1" id="KW-0812">Transmembrane</keyword>
<sequence>MQSGIGTLAAGILAAALTQFAFGGIGPQGPHTNSGWLALIVALMCLPFGFLLSLLGMAKWFRIRSLKAHQDQKK</sequence>
<keyword evidence="1" id="KW-0472">Membrane</keyword>
<name>A0A7G8BQL0_9BACT</name>
<accession>A0A7G8BQL0</accession>
<keyword evidence="3" id="KW-1185">Reference proteome</keyword>
<protein>
    <submittedName>
        <fullName evidence="2">Uncharacterized protein</fullName>
    </submittedName>
</protein>
<evidence type="ECO:0000313" key="2">
    <source>
        <dbReference type="EMBL" id="QNI34830.1"/>
    </source>
</evidence>
<keyword evidence="1" id="KW-1133">Transmembrane helix</keyword>
<reference evidence="2 3" key="1">
    <citation type="submission" date="2020-08" db="EMBL/GenBank/DDBJ databases">
        <title>Edaphobacter telluris sp. nov. and Acidobacterium dinghuensis sp. nov., two acidobacteria isolated from forest soil.</title>
        <authorList>
            <person name="Fu J."/>
            <person name="Qiu L."/>
        </authorList>
    </citation>
    <scope>NUCLEOTIDE SEQUENCE [LARGE SCALE GENOMIC DNA]</scope>
    <source>
        <strain evidence="2">4Y35</strain>
    </source>
</reference>
<evidence type="ECO:0000256" key="1">
    <source>
        <dbReference type="SAM" id="Phobius"/>
    </source>
</evidence>
<evidence type="ECO:0000313" key="3">
    <source>
        <dbReference type="Proteomes" id="UP000515312"/>
    </source>
</evidence>
<gene>
    <name evidence="2" type="ORF">H7849_06650</name>
</gene>
<dbReference type="KEGG" id="adin:H7849_06650"/>